<evidence type="ECO:0000313" key="2">
    <source>
        <dbReference type="EMBL" id="MBU3828486.1"/>
    </source>
</evidence>
<evidence type="ECO:0000256" key="1">
    <source>
        <dbReference type="ARBA" id="ARBA00022679"/>
    </source>
</evidence>
<dbReference type="Proteomes" id="UP000823844">
    <property type="component" value="Unassembled WGS sequence"/>
</dbReference>
<dbReference type="EMBL" id="JAHLFT010000066">
    <property type="protein sequence ID" value="MBU3828486.1"/>
    <property type="molecule type" value="Genomic_DNA"/>
</dbReference>
<proteinExistence type="predicted"/>
<accession>A0A9E2NTQ7</accession>
<reference evidence="2" key="1">
    <citation type="journal article" date="2021" name="PeerJ">
        <title>Extensive microbial diversity within the chicken gut microbiome revealed by metagenomics and culture.</title>
        <authorList>
            <person name="Gilroy R."/>
            <person name="Ravi A."/>
            <person name="Getino M."/>
            <person name="Pursley I."/>
            <person name="Horton D.L."/>
            <person name="Alikhan N.F."/>
            <person name="Baker D."/>
            <person name="Gharbi K."/>
            <person name="Hall N."/>
            <person name="Watson M."/>
            <person name="Adriaenssens E.M."/>
            <person name="Foster-Nyarko E."/>
            <person name="Jarju S."/>
            <person name="Secka A."/>
            <person name="Antonio M."/>
            <person name="Oren A."/>
            <person name="Chaudhuri R.R."/>
            <person name="La Ragione R."/>
            <person name="Hildebrand F."/>
            <person name="Pallen M.J."/>
        </authorList>
    </citation>
    <scope>NUCLEOTIDE SEQUENCE</scope>
    <source>
        <strain evidence="2">F6-686</strain>
    </source>
</reference>
<keyword evidence="1" id="KW-0808">Transferase</keyword>
<name>A0A9E2NTQ7_9LACO</name>
<sequence>MEKLQQAKNWLNDADAIIVTAGNGFAREEGLDILSEEEFDNNFGKIAEKYNVHTIGDALDKKFDSWDQQWQFWSQLINDYTLEYEPSDAMLALKKLLEDKEYFIATSTFAHFFEKAGFDENRIFNAFGDWTEMQCSSGINHGKFSDLEVVKKYLAGQGEVPKCKICNSEMELHMPLNAHFYPDTDANSRLRWFLTGNEDKKVVILELGVDETSPQLLDPMVKLVEQFDSWTYLAVDLTASELPSNLQKRSLAFGSNSHDVLTKLVK</sequence>
<dbReference type="Gene3D" id="3.30.1600.10">
    <property type="entry name" value="SIR2/SIRT2 'Small Domain"/>
    <property type="match status" value="1"/>
</dbReference>
<dbReference type="InterPro" id="IPR029035">
    <property type="entry name" value="DHS-like_NAD/FAD-binding_dom"/>
</dbReference>
<comment type="caution">
    <text evidence="2">The sequence shown here is derived from an EMBL/GenBank/DDBJ whole genome shotgun (WGS) entry which is preliminary data.</text>
</comment>
<reference evidence="2" key="2">
    <citation type="submission" date="2021-04" db="EMBL/GenBank/DDBJ databases">
        <authorList>
            <person name="Gilroy R."/>
        </authorList>
    </citation>
    <scope>NUCLEOTIDE SEQUENCE</scope>
    <source>
        <strain evidence="2">F6-686</strain>
    </source>
</reference>
<dbReference type="SUPFAM" id="SSF52467">
    <property type="entry name" value="DHS-like NAD/FAD-binding domain"/>
    <property type="match status" value="1"/>
</dbReference>
<evidence type="ECO:0000313" key="3">
    <source>
        <dbReference type="Proteomes" id="UP000823844"/>
    </source>
</evidence>
<dbReference type="GO" id="GO:0016740">
    <property type="term" value="F:transferase activity"/>
    <property type="evidence" value="ECO:0007669"/>
    <property type="project" value="UniProtKB-KW"/>
</dbReference>
<gene>
    <name evidence="2" type="ORF">H9806_05025</name>
</gene>
<organism evidence="2 3">
    <name type="scientific">Candidatus Lactobacillus pullistercoris</name>
    <dbReference type="NCBI Taxonomy" id="2838636"/>
    <lineage>
        <taxon>Bacteria</taxon>
        <taxon>Bacillati</taxon>
        <taxon>Bacillota</taxon>
        <taxon>Bacilli</taxon>
        <taxon>Lactobacillales</taxon>
        <taxon>Lactobacillaceae</taxon>
        <taxon>Lactobacillus</taxon>
    </lineage>
</organism>
<protein>
    <submittedName>
        <fullName evidence="2">Sir2 family NAD-dependent protein deacetylase</fullName>
    </submittedName>
</protein>
<dbReference type="AlphaFoldDB" id="A0A9E2NTQ7"/>
<dbReference type="InterPro" id="IPR026591">
    <property type="entry name" value="Sirtuin_cat_small_dom_sf"/>
</dbReference>
<dbReference type="Gene3D" id="3.40.50.1220">
    <property type="entry name" value="TPP-binding domain"/>
    <property type="match status" value="1"/>
</dbReference>